<evidence type="ECO:0000313" key="1">
    <source>
        <dbReference type="EMBL" id="BCV44070.1"/>
    </source>
</evidence>
<name>A0AAD1K7G9_9GAMM</name>
<protein>
    <submittedName>
        <fullName evidence="1">Uncharacterized protein</fullName>
    </submittedName>
</protein>
<organism evidence="1 2">
    <name type="scientific">Shewanella algae</name>
    <dbReference type="NCBI Taxonomy" id="38313"/>
    <lineage>
        <taxon>Bacteria</taxon>
        <taxon>Pseudomonadati</taxon>
        <taxon>Pseudomonadota</taxon>
        <taxon>Gammaproteobacteria</taxon>
        <taxon>Alteromonadales</taxon>
        <taxon>Shewanellaceae</taxon>
        <taxon>Shewanella</taxon>
    </lineage>
</organism>
<dbReference type="AlphaFoldDB" id="A0AAD1K7G9"/>
<gene>
    <name evidence="1" type="ORF">TUM17379_10880</name>
</gene>
<evidence type="ECO:0000313" key="2">
    <source>
        <dbReference type="Proteomes" id="UP000825078"/>
    </source>
</evidence>
<dbReference type="Proteomes" id="UP000825078">
    <property type="component" value="Chromosome"/>
</dbReference>
<dbReference type="EMBL" id="AP024613">
    <property type="protein sequence ID" value="BCV44070.1"/>
    <property type="molecule type" value="Genomic_DNA"/>
</dbReference>
<reference evidence="1" key="1">
    <citation type="submission" date="2021-05" db="EMBL/GenBank/DDBJ databases">
        <title>Molecular characterization for Shewanella algae harboring chromosomal blaOXA-55-like strains isolated from clinical and environment sample.</title>
        <authorList>
            <person name="Ohama Y."/>
            <person name="Aoki K."/>
            <person name="Harada S."/>
            <person name="Moriya K."/>
            <person name="Ishii Y."/>
            <person name="Tateda K."/>
        </authorList>
    </citation>
    <scope>NUCLEOTIDE SEQUENCE</scope>
    <source>
        <strain evidence="1">TUM17379</strain>
    </source>
</reference>
<proteinExistence type="predicted"/>
<accession>A0AAD1K7G9</accession>
<sequence length="71" mass="8023">MPTSSQFIHILLRTKKSLLKEQAKTCIKHPKGKESTALAGNTWQQKQNFYCDLSLNTPQSGEQRLMDDGTT</sequence>
<dbReference type="KEGG" id="salg:BS332_12805"/>